<evidence type="ECO:0000313" key="6">
    <source>
        <dbReference type="Proteomes" id="UP001186944"/>
    </source>
</evidence>
<name>A0AA88YQ96_PINIB</name>
<keyword evidence="1 2" id="KW-0175">Coiled coil</keyword>
<feature type="compositionally biased region" description="Basic and acidic residues" evidence="3">
    <location>
        <begin position="622"/>
        <end position="639"/>
    </location>
</feature>
<protein>
    <recommendedName>
        <fullName evidence="4">Cilia- and flagella-associated protein 58 central coiled coil domain-containing protein</fullName>
    </recommendedName>
</protein>
<keyword evidence="6" id="KW-1185">Reference proteome</keyword>
<gene>
    <name evidence="5" type="ORF">FSP39_019736</name>
</gene>
<dbReference type="Pfam" id="PF21771">
    <property type="entry name" value="CFAP58_CC"/>
    <property type="match status" value="1"/>
</dbReference>
<sequence length="709" mass="83821">MSDDGREEEKDEEEPLKYAPPITALPPKVVQQEESQVEVSSSPAFQCLDELFQDGKLTGTKVALLKSKYTEIHDALRKTRDSETNLLKLAKEYTQKLEKQTSDLEKTDITFPAGPNANEVIKLREQYLKFRNETEKAEDRKYQVEYKREMLEEEVKIMQREYSRMPKAGEIEKKIKELQAACEEMKKEIVNRQMESKTLKEDVENTKRQNQLEAKDLEKELDEMERLKADLVKVNTLPNQLEKEANKLARQKNDIENQLKQLETEYQTLVSNVSQHKSKHSELDEEKYETEQELKKQQSILNQKERELNDLMKDYEYAKDREAVLNADRGTLDMSLRHILLEKKNAHDSHSWRSREKDKDMRTMKKMELQMKVAEESLAHTKTIHEKVKSQVDGMPKDDGSLQKKKDDLAKEVEQTKRALATQNNLTAVEHVKLEASAAEEQNLLYEQSDLRIEVVELTRLAAIKADEREQKARDFMRAEMRYHKAREDKKTKELQIEDHKKKYQEMQIKLKDFAKLYDVIKNERNKCVNLIQTSTQKAAEMKEKIKILQNEIEILRTNVMQKDKLLQKSRLKHMHLIVMRDGLRNEVAKQVAFCTEMKATVEQQKMDLSKLNMMMNQGEEESSKLRDRYSKEEKKRNDRGLKLIQREEEVCIFYEKVNIEEQMIRNGNVELQAREEEIRFLKLQINEEKRKQELLWKQLPNKKALDEN</sequence>
<proteinExistence type="predicted"/>
<evidence type="ECO:0000256" key="1">
    <source>
        <dbReference type="ARBA" id="ARBA00023054"/>
    </source>
</evidence>
<feature type="coiled-coil region" evidence="2">
    <location>
        <begin position="483"/>
        <end position="566"/>
    </location>
</feature>
<accession>A0AA88YQ96</accession>
<dbReference type="PANTHER" id="PTHR32083:SF34">
    <property type="entry name" value="COILED-COIL DOMAIN-CONTAINING PROTEIN 146"/>
    <property type="match status" value="1"/>
</dbReference>
<feature type="compositionally biased region" description="Acidic residues" evidence="3">
    <location>
        <begin position="1"/>
        <end position="14"/>
    </location>
</feature>
<dbReference type="EMBL" id="VSWD01000005">
    <property type="protein sequence ID" value="KAK3103509.1"/>
    <property type="molecule type" value="Genomic_DNA"/>
</dbReference>
<feature type="region of interest" description="Disordered" evidence="3">
    <location>
        <begin position="616"/>
        <end position="639"/>
    </location>
</feature>
<dbReference type="PANTHER" id="PTHR32083">
    <property type="entry name" value="CILIA AND FLAGELLA-ASSOCIATED PROTEIN 58-RELATED"/>
    <property type="match status" value="1"/>
</dbReference>
<evidence type="ECO:0000259" key="4">
    <source>
        <dbReference type="Pfam" id="PF21771"/>
    </source>
</evidence>
<dbReference type="GO" id="GO:0005856">
    <property type="term" value="C:cytoskeleton"/>
    <property type="evidence" value="ECO:0007669"/>
    <property type="project" value="TreeGrafter"/>
</dbReference>
<evidence type="ECO:0000313" key="5">
    <source>
        <dbReference type="EMBL" id="KAK3103509.1"/>
    </source>
</evidence>
<dbReference type="AlphaFoldDB" id="A0AA88YQ96"/>
<organism evidence="5 6">
    <name type="scientific">Pinctada imbricata</name>
    <name type="common">Atlantic pearl-oyster</name>
    <name type="synonym">Pinctada martensii</name>
    <dbReference type="NCBI Taxonomy" id="66713"/>
    <lineage>
        <taxon>Eukaryota</taxon>
        <taxon>Metazoa</taxon>
        <taxon>Spiralia</taxon>
        <taxon>Lophotrochozoa</taxon>
        <taxon>Mollusca</taxon>
        <taxon>Bivalvia</taxon>
        <taxon>Autobranchia</taxon>
        <taxon>Pteriomorphia</taxon>
        <taxon>Pterioida</taxon>
        <taxon>Pterioidea</taxon>
        <taxon>Pteriidae</taxon>
        <taxon>Pinctada</taxon>
    </lineage>
</organism>
<evidence type="ECO:0000256" key="3">
    <source>
        <dbReference type="SAM" id="MobiDB-lite"/>
    </source>
</evidence>
<dbReference type="InterPro" id="IPR049270">
    <property type="entry name" value="CFAP58_CC"/>
</dbReference>
<comment type="caution">
    <text evidence="5">The sequence shown here is derived from an EMBL/GenBank/DDBJ whole genome shotgun (WGS) entry which is preliminary data.</text>
</comment>
<reference evidence="5" key="1">
    <citation type="submission" date="2019-08" db="EMBL/GenBank/DDBJ databases">
        <title>The improved chromosome-level genome for the pearl oyster Pinctada fucata martensii using PacBio sequencing and Hi-C.</title>
        <authorList>
            <person name="Zheng Z."/>
        </authorList>
    </citation>
    <scope>NUCLEOTIDE SEQUENCE</scope>
    <source>
        <strain evidence="5">ZZ-2019</strain>
        <tissue evidence="5">Adductor muscle</tissue>
    </source>
</reference>
<feature type="coiled-coil region" evidence="2">
    <location>
        <begin position="168"/>
        <end position="321"/>
    </location>
</feature>
<feature type="domain" description="Cilia- and flagella-associated protein 58 central coiled coil" evidence="4">
    <location>
        <begin position="402"/>
        <end position="696"/>
    </location>
</feature>
<feature type="region of interest" description="Disordered" evidence="3">
    <location>
        <begin position="1"/>
        <end position="36"/>
    </location>
</feature>
<dbReference type="Proteomes" id="UP001186944">
    <property type="component" value="Unassembled WGS sequence"/>
</dbReference>
<evidence type="ECO:0000256" key="2">
    <source>
        <dbReference type="SAM" id="Coils"/>
    </source>
</evidence>